<dbReference type="GO" id="GO:0016628">
    <property type="term" value="F:oxidoreductase activity, acting on the CH-CH group of donors, NAD or NADP as acceptor"/>
    <property type="evidence" value="ECO:0007669"/>
    <property type="project" value="InterPro"/>
</dbReference>
<evidence type="ECO:0000256" key="1">
    <source>
        <dbReference type="ARBA" id="ARBA00023002"/>
    </source>
</evidence>
<dbReference type="OrthoDB" id="9805663at2"/>
<gene>
    <name evidence="3" type="ORF">CBI38_20960</name>
</gene>
<evidence type="ECO:0000259" key="2">
    <source>
        <dbReference type="SMART" id="SM00829"/>
    </source>
</evidence>
<dbReference type="SMART" id="SM00829">
    <property type="entry name" value="PKS_ER"/>
    <property type="match status" value="1"/>
</dbReference>
<keyword evidence="1" id="KW-0560">Oxidoreductase</keyword>
<dbReference type="SUPFAM" id="SSF50129">
    <property type="entry name" value="GroES-like"/>
    <property type="match status" value="2"/>
</dbReference>
<reference evidence="3 4" key="1">
    <citation type="submission" date="2017-05" db="EMBL/GenBank/DDBJ databases">
        <title>Isolation of Rhodococcus sp. S2-17 biodegrading of BP-3.</title>
        <authorList>
            <person name="Lee Y."/>
            <person name="Kim K.H."/>
            <person name="Chun B.H."/>
            <person name="Jung H.S."/>
            <person name="Jeon C.O."/>
        </authorList>
    </citation>
    <scope>NUCLEOTIDE SEQUENCE [LARGE SCALE GENOMIC DNA]</scope>
    <source>
        <strain evidence="3 4">S2-17</strain>
    </source>
</reference>
<dbReference type="InterPro" id="IPR011032">
    <property type="entry name" value="GroES-like_sf"/>
</dbReference>
<dbReference type="KEGG" id="roz:CBI38_20960"/>
<dbReference type="InterPro" id="IPR036291">
    <property type="entry name" value="NAD(P)-bd_dom_sf"/>
</dbReference>
<dbReference type="Gene3D" id="3.90.180.10">
    <property type="entry name" value="Medium-chain alcohol dehydrogenases, catalytic domain"/>
    <property type="match status" value="1"/>
</dbReference>
<protein>
    <submittedName>
        <fullName evidence="3">NADP-dependent oxidoreductase</fullName>
    </submittedName>
</protein>
<proteinExistence type="predicted"/>
<dbReference type="Pfam" id="PF16884">
    <property type="entry name" value="ADH_N_2"/>
    <property type="match status" value="1"/>
</dbReference>
<dbReference type="CDD" id="cd05288">
    <property type="entry name" value="PGDH"/>
    <property type="match status" value="1"/>
</dbReference>
<organism evidence="3 4">
    <name type="scientific">Rhodococcus oxybenzonivorans</name>
    <dbReference type="NCBI Taxonomy" id="1990687"/>
    <lineage>
        <taxon>Bacteria</taxon>
        <taxon>Bacillati</taxon>
        <taxon>Actinomycetota</taxon>
        <taxon>Actinomycetes</taxon>
        <taxon>Mycobacteriales</taxon>
        <taxon>Nocardiaceae</taxon>
        <taxon>Rhodococcus</taxon>
    </lineage>
</organism>
<dbReference type="Pfam" id="PF00107">
    <property type="entry name" value="ADH_zinc_N"/>
    <property type="match status" value="1"/>
</dbReference>
<dbReference type="InterPro" id="IPR020843">
    <property type="entry name" value="ER"/>
</dbReference>
<dbReference type="InterPro" id="IPR013149">
    <property type="entry name" value="ADH-like_C"/>
</dbReference>
<feature type="domain" description="Enoyl reductase (ER)" evidence="2">
    <location>
        <begin position="28"/>
        <end position="345"/>
    </location>
</feature>
<dbReference type="FunFam" id="3.40.50.720:FF:000121">
    <property type="entry name" value="Prostaglandin reductase 2"/>
    <property type="match status" value="1"/>
</dbReference>
<evidence type="ECO:0000313" key="3">
    <source>
        <dbReference type="EMBL" id="AWK73672.1"/>
    </source>
</evidence>
<dbReference type="InterPro" id="IPR045010">
    <property type="entry name" value="MDR_fam"/>
</dbReference>
<dbReference type="InterPro" id="IPR041694">
    <property type="entry name" value="ADH_N_2"/>
</dbReference>
<dbReference type="PANTHER" id="PTHR43205">
    <property type="entry name" value="PROSTAGLANDIN REDUCTASE"/>
    <property type="match status" value="1"/>
</dbReference>
<dbReference type="Proteomes" id="UP000245711">
    <property type="component" value="Chromosome"/>
</dbReference>
<dbReference type="SUPFAM" id="SSF51735">
    <property type="entry name" value="NAD(P)-binding Rossmann-fold domains"/>
    <property type="match status" value="1"/>
</dbReference>
<name>A0A2S2BYK3_9NOCA</name>
<evidence type="ECO:0000313" key="4">
    <source>
        <dbReference type="Proteomes" id="UP000245711"/>
    </source>
</evidence>
<dbReference type="AlphaFoldDB" id="A0A2S2BYK3"/>
<dbReference type="PANTHER" id="PTHR43205:SF7">
    <property type="entry name" value="PROSTAGLANDIN REDUCTASE 1"/>
    <property type="match status" value="1"/>
</dbReference>
<keyword evidence="4" id="KW-1185">Reference proteome</keyword>
<sequence length="351" mass="37363">MGRRTVSVDSIVQSTRIVLASRPDGAPTTDNFRLEVVSLPELSEGQVLIRVIYLSLDPYMRGRMSTAESYADPVEIDEVMVGGTVGQVVESRHPEFPAGDYVLAYAGWQSHAVVDGRHLRKLDPAAAPLSTAVGVLGMPGFTAYSGLLKIGQPKAGETVVVAAASGPVGSAVGQIAKVKGARAVGIAGGPEKCAYVLEKLGFDAVVDHRAPDFAEQLRAAVPDGIDVYFENVGGAVAAAVLPLLNLYARVPVCGLIAQYNDTAAPEGPDRLPGFFSRVLVKSLTIRGFIQSEFVPEMFADFQRDVAAWIAEGRFAYREDFVEGIENAPSAFIGLLEGRNFGKLVVRVGEEN</sequence>
<accession>A0A2S2BYK3</accession>
<dbReference type="Gene3D" id="3.40.50.720">
    <property type="entry name" value="NAD(P)-binding Rossmann-like Domain"/>
    <property type="match status" value="1"/>
</dbReference>
<dbReference type="EMBL" id="CP021354">
    <property type="protein sequence ID" value="AWK73672.1"/>
    <property type="molecule type" value="Genomic_DNA"/>
</dbReference>